<comment type="similarity">
    <text evidence="2">Belongs to the TRM6/GCD10 family.</text>
</comment>
<name>A0A3M9YH67_9PEZI</name>
<comment type="subcellular location">
    <subcellularLocation>
        <location evidence="1">Nucleus</location>
    </subcellularLocation>
</comment>
<gene>
    <name evidence="8" type="primary">TRM6</name>
    <name evidence="8" type="ORF">D7B24_003008</name>
</gene>
<organism evidence="8 9">
    <name type="scientific">Verticillium nonalfalfae</name>
    <dbReference type="NCBI Taxonomy" id="1051616"/>
    <lineage>
        <taxon>Eukaryota</taxon>
        <taxon>Fungi</taxon>
        <taxon>Dikarya</taxon>
        <taxon>Ascomycota</taxon>
        <taxon>Pezizomycotina</taxon>
        <taxon>Sordariomycetes</taxon>
        <taxon>Hypocreomycetidae</taxon>
        <taxon>Glomerellales</taxon>
        <taxon>Plectosphaerellaceae</taxon>
        <taxon>Verticillium</taxon>
    </lineage>
</organism>
<dbReference type="EMBL" id="RBVV01000018">
    <property type="protein sequence ID" value="RNJ59252.1"/>
    <property type="molecule type" value="Genomic_DNA"/>
</dbReference>
<evidence type="ECO:0000313" key="8">
    <source>
        <dbReference type="EMBL" id="RNJ59252.1"/>
    </source>
</evidence>
<feature type="region of interest" description="Disordered" evidence="7">
    <location>
        <begin position="308"/>
        <end position="364"/>
    </location>
</feature>
<dbReference type="GO" id="GO:0030488">
    <property type="term" value="P:tRNA methylation"/>
    <property type="evidence" value="ECO:0007669"/>
    <property type="project" value="InterPro"/>
</dbReference>
<proteinExistence type="inferred from homology"/>
<evidence type="ECO:0000256" key="4">
    <source>
        <dbReference type="ARBA" id="ARBA00022694"/>
    </source>
</evidence>
<dbReference type="GO" id="GO:0031515">
    <property type="term" value="C:tRNA (m1A) methyltransferase complex"/>
    <property type="evidence" value="ECO:0007669"/>
    <property type="project" value="InterPro"/>
</dbReference>
<keyword evidence="4" id="KW-0819">tRNA processing</keyword>
<dbReference type="Pfam" id="PF04189">
    <property type="entry name" value="Gcd10p"/>
    <property type="match status" value="1"/>
</dbReference>
<feature type="region of interest" description="Disordered" evidence="7">
    <location>
        <begin position="532"/>
        <end position="552"/>
    </location>
</feature>
<accession>A0A3M9YH67</accession>
<keyword evidence="8" id="KW-0489">Methyltransferase</keyword>
<evidence type="ECO:0000256" key="5">
    <source>
        <dbReference type="ARBA" id="ARBA00023242"/>
    </source>
</evidence>
<dbReference type="AlphaFoldDB" id="A0A3M9YH67"/>
<dbReference type="InterPro" id="IPR017423">
    <property type="entry name" value="TRM6"/>
</dbReference>
<evidence type="ECO:0000256" key="6">
    <source>
        <dbReference type="ARBA" id="ARBA00032319"/>
    </source>
</evidence>
<comment type="caution">
    <text evidence="8">The sequence shown here is derived from an EMBL/GenBank/DDBJ whole genome shotgun (WGS) entry which is preliminary data.</text>
</comment>
<keyword evidence="8" id="KW-0808">Transferase</keyword>
<evidence type="ECO:0000256" key="2">
    <source>
        <dbReference type="ARBA" id="ARBA00008320"/>
    </source>
</evidence>
<evidence type="ECO:0000256" key="7">
    <source>
        <dbReference type="SAM" id="MobiDB-lite"/>
    </source>
</evidence>
<dbReference type="RefSeq" id="XP_028497410.1">
    <property type="nucleotide sequence ID" value="XM_028637202.1"/>
</dbReference>
<sequence>MHTVVQPNEWVAVKLPNESIRIIQVIPNTTISLGKYGSFPSNLIIERPYHLTYEVQDRRDDENFNRLRVVPASELHADVIAEENGEKAVPDESAEADADVDADADNDASAVTSANVVAVEDGADFTLVDKASGTVIAREGRDKIEAEARQLLTQQEIETLKKRDTDGGRDIIAKLLLSHTSLDEKTTFSLAKYKILKNKKYLRRFSVQPLYASTLGQFVLEEKEPSKIMEMRHEALALLGCWGHVHYGGEEIEGTPKVVANNGKPVVEASQLGGRWLVVDDTGGLVVASVAERMGILHQDLSQHSVGNGLPIRATTTQDAPPSGAADATPAELTPADTPAVGTPADDASPNPATAPANGTSYPTRTYRDDFEIDLASSNTITLLHSANQPNLALLKYWNCDMANPTPTTSSHPLFNRLFPLSWLQLIEPESDTTYASFTDDIAEETLSGFKASRRGNYHRKRRRWARTRFIVDQARAGGFSGLVVASTMDPISVVRAALPLLAGGAPISIYSPTIEPLTQLADCFSKARRAAWSSNPPTDDSGVPLPDLENWPGSDDFPVNPSLLIGPNVQTSRAKRWQVLPGRTHPLMMGRGGAEGFLFTGSKAVPAEGKIEARGKTKRRKVEA</sequence>
<dbReference type="Proteomes" id="UP000267145">
    <property type="component" value="Unassembled WGS sequence"/>
</dbReference>
<dbReference type="GO" id="GO:0008168">
    <property type="term" value="F:methyltransferase activity"/>
    <property type="evidence" value="ECO:0007669"/>
    <property type="project" value="UniProtKB-KW"/>
</dbReference>
<keyword evidence="5" id="KW-0539">Nucleus</keyword>
<keyword evidence="9" id="KW-1185">Reference proteome</keyword>
<protein>
    <recommendedName>
        <fullName evidence="3">tRNA (adenine(58)-N(1))-methyltransferase non-catalytic subunit TRM6</fullName>
    </recommendedName>
    <alternativeName>
        <fullName evidence="6">tRNA(m1A58)-methyltransferase subunit TRM6</fullName>
    </alternativeName>
</protein>
<dbReference type="PANTHER" id="PTHR12945">
    <property type="entry name" value="TRANSLATION INITIATION FACTOR EIF3-RELATED"/>
    <property type="match status" value="1"/>
</dbReference>
<dbReference type="STRING" id="1051616.A0A3M9YH67"/>
<dbReference type="PANTHER" id="PTHR12945:SF0">
    <property type="entry name" value="TRNA (ADENINE(58)-N(1))-METHYLTRANSFERASE NON-CATALYTIC SUBUNIT TRM6"/>
    <property type="match status" value="1"/>
</dbReference>
<evidence type="ECO:0000313" key="9">
    <source>
        <dbReference type="Proteomes" id="UP000267145"/>
    </source>
</evidence>
<dbReference type="GeneID" id="39606697"/>
<dbReference type="GO" id="GO:0005634">
    <property type="term" value="C:nucleus"/>
    <property type="evidence" value="ECO:0007669"/>
    <property type="project" value="UniProtKB-SubCell"/>
</dbReference>
<evidence type="ECO:0000256" key="3">
    <source>
        <dbReference type="ARBA" id="ARBA00021704"/>
    </source>
</evidence>
<reference evidence="8 9" key="1">
    <citation type="submission" date="2018-10" db="EMBL/GenBank/DDBJ databases">
        <title>Genome sequence of Verticillium nonalfalfae VnAa140.</title>
        <authorList>
            <person name="Stajich J.E."/>
            <person name="Kasson M.T."/>
        </authorList>
    </citation>
    <scope>NUCLEOTIDE SEQUENCE [LARGE SCALE GENOMIC DNA]</scope>
    <source>
        <strain evidence="8 9">VnAa140</strain>
    </source>
</reference>
<evidence type="ECO:0000256" key="1">
    <source>
        <dbReference type="ARBA" id="ARBA00004123"/>
    </source>
</evidence>